<dbReference type="GO" id="GO:0005774">
    <property type="term" value="C:vacuolar membrane"/>
    <property type="evidence" value="ECO:0007669"/>
    <property type="project" value="UniProtKB-ARBA"/>
</dbReference>
<evidence type="ECO:0000313" key="12">
    <source>
        <dbReference type="Proteomes" id="UP000288805"/>
    </source>
</evidence>
<evidence type="ECO:0000256" key="8">
    <source>
        <dbReference type="ARBA" id="ARBA00023303"/>
    </source>
</evidence>
<dbReference type="InterPro" id="IPR003280">
    <property type="entry name" value="2pore_dom_K_chnl"/>
</dbReference>
<dbReference type="InterPro" id="IPR011992">
    <property type="entry name" value="EF-hand-dom_pair"/>
</dbReference>
<dbReference type="Gene3D" id="1.10.287.70">
    <property type="match status" value="1"/>
</dbReference>
<organism evidence="11 12">
    <name type="scientific">Vitis vinifera</name>
    <name type="common">Grape</name>
    <dbReference type="NCBI Taxonomy" id="29760"/>
    <lineage>
        <taxon>Eukaryota</taxon>
        <taxon>Viridiplantae</taxon>
        <taxon>Streptophyta</taxon>
        <taxon>Embryophyta</taxon>
        <taxon>Tracheophyta</taxon>
        <taxon>Spermatophyta</taxon>
        <taxon>Magnoliopsida</taxon>
        <taxon>eudicotyledons</taxon>
        <taxon>Gunneridae</taxon>
        <taxon>Pentapetalae</taxon>
        <taxon>rosids</taxon>
        <taxon>Vitales</taxon>
        <taxon>Vitaceae</taxon>
        <taxon>Viteae</taxon>
        <taxon>Vitis</taxon>
    </lineage>
</organism>
<keyword evidence="8 11" id="KW-0407">Ion channel</keyword>
<protein>
    <submittedName>
        <fullName evidence="11">Two-pore potassium channel 1</fullName>
    </submittedName>
</protein>
<gene>
    <name evidence="11" type="primary">TPK1_0</name>
    <name evidence="11" type="ORF">CK203_108326</name>
</gene>
<dbReference type="InterPro" id="IPR002048">
    <property type="entry name" value="EF_hand_dom"/>
</dbReference>
<dbReference type="SUPFAM" id="SSF47473">
    <property type="entry name" value="EF-hand"/>
    <property type="match status" value="1"/>
</dbReference>
<dbReference type="PROSITE" id="PS50222">
    <property type="entry name" value="EF_HAND_2"/>
    <property type="match status" value="1"/>
</dbReference>
<dbReference type="Pfam" id="PF07885">
    <property type="entry name" value="Ion_trans_2"/>
    <property type="match status" value="1"/>
</dbReference>
<dbReference type="FunFam" id="1.10.287.70:FF:000127">
    <property type="entry name" value="Calcium-activated outward-rectifying potassium channel 1"/>
    <property type="match status" value="1"/>
</dbReference>
<keyword evidence="6" id="KW-0406">Ion transport</keyword>
<evidence type="ECO:0000256" key="4">
    <source>
        <dbReference type="ARBA" id="ARBA00022692"/>
    </source>
</evidence>
<comment type="subcellular location">
    <subcellularLocation>
        <location evidence="1">Membrane</location>
        <topology evidence="1">Multi-pass membrane protein</topology>
    </subcellularLocation>
</comment>
<evidence type="ECO:0000256" key="9">
    <source>
        <dbReference type="SAM" id="Phobius"/>
    </source>
</evidence>
<keyword evidence="5 9" id="KW-1133">Transmembrane helix</keyword>
<dbReference type="SUPFAM" id="SSF81324">
    <property type="entry name" value="Voltage-gated potassium channels"/>
    <property type="match status" value="1"/>
</dbReference>
<dbReference type="PANTHER" id="PTHR11003:SF271">
    <property type="entry name" value="TWO-PORE POTASSIUM CHANNEL 1-LIKE"/>
    <property type="match status" value="1"/>
</dbReference>
<feature type="transmembrane region" description="Helical" evidence="9">
    <location>
        <begin position="100"/>
        <end position="117"/>
    </location>
</feature>
<dbReference type="EMBL" id="QGNW01000921">
    <property type="protein sequence ID" value="RVW58871.1"/>
    <property type="molecule type" value="Genomic_DNA"/>
</dbReference>
<comment type="similarity">
    <text evidence="2">Belongs to the two pore domain potassium channel (TC 1.A.1.7) family.</text>
</comment>
<evidence type="ECO:0000256" key="5">
    <source>
        <dbReference type="ARBA" id="ARBA00022989"/>
    </source>
</evidence>
<dbReference type="PANTHER" id="PTHR11003">
    <property type="entry name" value="POTASSIUM CHANNEL, SUBFAMILY K"/>
    <property type="match status" value="1"/>
</dbReference>
<reference evidence="11 12" key="1">
    <citation type="journal article" date="2018" name="PLoS Genet.">
        <title>Population sequencing reveals clonal diversity and ancestral inbreeding in the grapevine cultivar Chardonnay.</title>
        <authorList>
            <person name="Roach M.J."/>
            <person name="Johnson D.L."/>
            <person name="Bohlmann J."/>
            <person name="van Vuuren H.J."/>
            <person name="Jones S.J."/>
            <person name="Pretorius I.S."/>
            <person name="Schmidt S.A."/>
            <person name="Borneman A.R."/>
        </authorList>
    </citation>
    <scope>NUCLEOTIDE SEQUENCE [LARGE SCALE GENOMIC DNA]</scope>
    <source>
        <strain evidence="12">cv. Chardonnay</strain>
        <tissue evidence="11">Leaf</tissue>
    </source>
</reference>
<accession>A0A438FG01</accession>
<sequence>MADDDAKQSLLSETVDSSHLNEINALKRRKIYRCGSAPLSVMNCSGRNGIGSLPHLESMFVKLEPSFKQVFILLAAYLAVGTLCFYLIRDQIKGRKTNGVLDAVYFCVVTMTTVGYGDLVPDTILAKLLACVFVFSGMTLGGLILSRAADYIVEKQEVLLVKAMHRHEKAGPAEILKDVETNKQYICLAQFFLYLAELYTEGRQRSLVKWVLTRKMTFSDLEGADLDHDQAVCAAEFILYKLKEMGKISQEDILLWMERFKDLDVDGSGTLTRANLMLSQ</sequence>
<evidence type="ECO:0000256" key="7">
    <source>
        <dbReference type="ARBA" id="ARBA00023136"/>
    </source>
</evidence>
<dbReference type="AlphaFoldDB" id="A0A438FG01"/>
<evidence type="ECO:0000256" key="2">
    <source>
        <dbReference type="ARBA" id="ARBA00010159"/>
    </source>
</evidence>
<keyword evidence="4 9" id="KW-0812">Transmembrane</keyword>
<name>A0A438FG01_VITVI</name>
<dbReference type="GO" id="GO:0005267">
    <property type="term" value="F:potassium channel activity"/>
    <property type="evidence" value="ECO:0007669"/>
    <property type="project" value="InterPro"/>
</dbReference>
<keyword evidence="7 9" id="KW-0472">Membrane</keyword>
<evidence type="ECO:0000313" key="11">
    <source>
        <dbReference type="EMBL" id="RVW58871.1"/>
    </source>
</evidence>
<evidence type="ECO:0000256" key="6">
    <source>
        <dbReference type="ARBA" id="ARBA00023065"/>
    </source>
</evidence>
<evidence type="ECO:0000259" key="10">
    <source>
        <dbReference type="PROSITE" id="PS50222"/>
    </source>
</evidence>
<feature type="transmembrane region" description="Helical" evidence="9">
    <location>
        <begin position="123"/>
        <end position="145"/>
    </location>
</feature>
<feature type="domain" description="EF-hand" evidence="10">
    <location>
        <begin position="251"/>
        <end position="280"/>
    </location>
</feature>
<dbReference type="GO" id="GO:0005509">
    <property type="term" value="F:calcium ion binding"/>
    <property type="evidence" value="ECO:0007669"/>
    <property type="project" value="InterPro"/>
</dbReference>
<dbReference type="InterPro" id="IPR013099">
    <property type="entry name" value="K_chnl_dom"/>
</dbReference>
<feature type="transmembrane region" description="Helical" evidence="9">
    <location>
        <begin position="70"/>
        <end position="88"/>
    </location>
</feature>
<proteinExistence type="inferred from homology"/>
<comment type="caution">
    <text evidence="11">The sequence shown here is derived from an EMBL/GenBank/DDBJ whole genome shotgun (WGS) entry which is preliminary data.</text>
</comment>
<evidence type="ECO:0000256" key="3">
    <source>
        <dbReference type="ARBA" id="ARBA00022448"/>
    </source>
</evidence>
<keyword evidence="3" id="KW-0813">Transport</keyword>
<dbReference type="Proteomes" id="UP000288805">
    <property type="component" value="Unassembled WGS sequence"/>
</dbReference>
<evidence type="ECO:0000256" key="1">
    <source>
        <dbReference type="ARBA" id="ARBA00004141"/>
    </source>
</evidence>